<dbReference type="EMBL" id="CAWYQH010000101">
    <property type="protein sequence ID" value="CAK8686031.1"/>
    <property type="molecule type" value="Genomic_DNA"/>
</dbReference>
<dbReference type="SUPFAM" id="SSF48576">
    <property type="entry name" value="Terpenoid synthases"/>
    <property type="match status" value="1"/>
</dbReference>
<dbReference type="Proteomes" id="UP001642483">
    <property type="component" value="Unassembled WGS sequence"/>
</dbReference>
<dbReference type="PANTHER" id="PTHR12001">
    <property type="entry name" value="GERANYLGERANYL PYROPHOSPHATE SYNTHASE"/>
    <property type="match status" value="1"/>
</dbReference>
<dbReference type="InterPro" id="IPR008949">
    <property type="entry name" value="Isoprenoid_synthase_dom_sf"/>
</dbReference>
<accession>A0ABP0G2F4</accession>
<gene>
    <name evidence="2" type="ORF">CVLEPA_LOCUS17943</name>
</gene>
<dbReference type="Pfam" id="PF00348">
    <property type="entry name" value="polyprenyl_synt"/>
    <property type="match status" value="1"/>
</dbReference>
<comment type="similarity">
    <text evidence="1">Belongs to the FPP/GGPP synthase family.</text>
</comment>
<keyword evidence="1" id="KW-0808">Transferase</keyword>
<evidence type="ECO:0000256" key="1">
    <source>
        <dbReference type="RuleBase" id="RU004466"/>
    </source>
</evidence>
<protein>
    <submittedName>
        <fullName evidence="2">Uncharacterized protein</fullName>
    </submittedName>
</protein>
<sequence>MLIRKFGLFSRRLFVYSGSDAFSVRNHPNEKRNLSSFKNPFKSSNSGLDKVISDAERIVGFPTSFLSLRTLLSDELSGVAMHIRKLVKSNHPLLSIARGVLFDSKDSVQGRGIVVLLLSKAIVENASGIDHIQANEAFNKQRALAELTELIHIAFLVHRGIVNKNTIDESSNGSSSDKYWSEMELGNKMAVLSGDFLLANACAALADLKNLQVVNLMSKAISDMSHGFFILPESGKFSAMASLDDLPDSTEKWEDVMCLAYGSLLSNACRSVTEFVDMGDKYGDVCSNFGKHFTLAHQASFDFQRISKLDHSNNGKINLAPSELCALPVVIAAHDNGGRKWFEQFLKKSEKDGRLILMTEELTSHVRESSSIMEKCRDVGSKHRMLALDCLKELPESEARDSLEKLTCAFSDVG</sequence>
<organism evidence="2 3">
    <name type="scientific">Clavelina lepadiformis</name>
    <name type="common">Light-bulb sea squirt</name>
    <name type="synonym">Ascidia lepadiformis</name>
    <dbReference type="NCBI Taxonomy" id="159417"/>
    <lineage>
        <taxon>Eukaryota</taxon>
        <taxon>Metazoa</taxon>
        <taxon>Chordata</taxon>
        <taxon>Tunicata</taxon>
        <taxon>Ascidiacea</taxon>
        <taxon>Aplousobranchia</taxon>
        <taxon>Clavelinidae</taxon>
        <taxon>Clavelina</taxon>
    </lineage>
</organism>
<name>A0ABP0G2F4_CLALP</name>
<reference evidence="2 3" key="1">
    <citation type="submission" date="2024-02" db="EMBL/GenBank/DDBJ databases">
        <authorList>
            <person name="Daric V."/>
            <person name="Darras S."/>
        </authorList>
    </citation>
    <scope>NUCLEOTIDE SEQUENCE [LARGE SCALE GENOMIC DNA]</scope>
</reference>
<dbReference type="InterPro" id="IPR000092">
    <property type="entry name" value="Polyprenyl_synt"/>
</dbReference>
<comment type="caution">
    <text evidence="2">The sequence shown here is derived from an EMBL/GenBank/DDBJ whole genome shotgun (WGS) entry which is preliminary data.</text>
</comment>
<dbReference type="Gene3D" id="1.10.600.10">
    <property type="entry name" value="Farnesyl Diphosphate Synthase"/>
    <property type="match status" value="1"/>
</dbReference>
<proteinExistence type="inferred from homology"/>
<keyword evidence="3" id="KW-1185">Reference proteome</keyword>
<evidence type="ECO:0000313" key="3">
    <source>
        <dbReference type="Proteomes" id="UP001642483"/>
    </source>
</evidence>
<dbReference type="PANTHER" id="PTHR12001:SF55">
    <property type="entry name" value="ALL TRANS-POLYPRENYL-DIPHOSPHATE SYNTHASE PDSS2"/>
    <property type="match status" value="1"/>
</dbReference>
<evidence type="ECO:0000313" key="2">
    <source>
        <dbReference type="EMBL" id="CAK8686031.1"/>
    </source>
</evidence>